<dbReference type="PROSITE" id="PS50294">
    <property type="entry name" value="WD_REPEATS_REGION"/>
    <property type="match status" value="2"/>
</dbReference>
<comment type="caution">
    <text evidence="4">The sequence shown here is derived from an EMBL/GenBank/DDBJ whole genome shotgun (WGS) entry which is preliminary data.</text>
</comment>
<dbReference type="PANTHER" id="PTHR14604:SF5">
    <property type="entry name" value="F-BOX_WD REPEAT-CONTAINING PROTEIN 1A"/>
    <property type="match status" value="1"/>
</dbReference>
<dbReference type="Gene3D" id="2.130.10.10">
    <property type="entry name" value="YVTN repeat-like/Quinoprotein amine dehydrogenase"/>
    <property type="match status" value="1"/>
</dbReference>
<keyword evidence="5" id="KW-1185">Reference proteome</keyword>
<gene>
    <name evidence="4" type="primary">Btrc</name>
    <name evidence="4" type="ORF">PANHAL_R04158</name>
</gene>
<keyword evidence="1 3" id="KW-0853">WD repeat</keyword>
<feature type="repeat" description="WD" evidence="3">
    <location>
        <begin position="157"/>
        <end position="196"/>
    </location>
</feature>
<evidence type="ECO:0000256" key="1">
    <source>
        <dbReference type="ARBA" id="ARBA00022574"/>
    </source>
</evidence>
<dbReference type="Proteomes" id="UP000580171">
    <property type="component" value="Unassembled WGS sequence"/>
</dbReference>
<dbReference type="PANTHER" id="PTHR14604">
    <property type="entry name" value="WD40 REPEAT PF20"/>
    <property type="match status" value="1"/>
</dbReference>
<dbReference type="InterPro" id="IPR001680">
    <property type="entry name" value="WD40_rpt"/>
</dbReference>
<evidence type="ECO:0000313" key="4">
    <source>
        <dbReference type="EMBL" id="NXS74230.1"/>
    </source>
</evidence>
<dbReference type="PROSITE" id="PS00678">
    <property type="entry name" value="WD_REPEATS_1"/>
    <property type="match status" value="2"/>
</dbReference>
<proteinExistence type="predicted"/>
<dbReference type="InterPro" id="IPR015943">
    <property type="entry name" value="WD40/YVTN_repeat-like_dom_sf"/>
</dbReference>
<dbReference type="Pfam" id="PF00400">
    <property type="entry name" value="WD40"/>
    <property type="match status" value="4"/>
</dbReference>
<accession>A0A7L2WTA4</accession>
<dbReference type="OrthoDB" id="19711at2759"/>
<dbReference type="PROSITE" id="PS50082">
    <property type="entry name" value="WD_REPEATS_2"/>
    <property type="match status" value="3"/>
</dbReference>
<evidence type="ECO:0000313" key="5">
    <source>
        <dbReference type="Proteomes" id="UP000580171"/>
    </source>
</evidence>
<organism evidence="4 5">
    <name type="scientific">Pandion haliaetus</name>
    <name type="common">Osprey</name>
    <name type="synonym">Falco haliaetus</name>
    <dbReference type="NCBI Taxonomy" id="56262"/>
    <lineage>
        <taxon>Eukaryota</taxon>
        <taxon>Metazoa</taxon>
        <taxon>Chordata</taxon>
        <taxon>Craniata</taxon>
        <taxon>Vertebrata</taxon>
        <taxon>Euteleostomi</taxon>
        <taxon>Archelosauria</taxon>
        <taxon>Archosauria</taxon>
        <taxon>Dinosauria</taxon>
        <taxon>Saurischia</taxon>
        <taxon>Theropoda</taxon>
        <taxon>Coelurosauria</taxon>
        <taxon>Aves</taxon>
        <taxon>Neognathae</taxon>
        <taxon>Neoaves</taxon>
        <taxon>Telluraves</taxon>
        <taxon>Accipitrimorphae</taxon>
        <taxon>Accipitriformes</taxon>
        <taxon>Pandionidae</taxon>
        <taxon>Pandion</taxon>
    </lineage>
</organism>
<feature type="non-terminal residue" evidence="4">
    <location>
        <position position="1"/>
    </location>
</feature>
<dbReference type="SMART" id="SM00320">
    <property type="entry name" value="WD40"/>
    <property type="match status" value="4"/>
</dbReference>
<name>A0A7L2WTA4_PANHA</name>
<evidence type="ECO:0000256" key="2">
    <source>
        <dbReference type="ARBA" id="ARBA00022737"/>
    </source>
</evidence>
<dbReference type="AlphaFoldDB" id="A0A7L2WTA4"/>
<dbReference type="SUPFAM" id="SSF50978">
    <property type="entry name" value="WD40 repeat-like"/>
    <property type="match status" value="1"/>
</dbReference>
<evidence type="ECO:0000256" key="3">
    <source>
        <dbReference type="PROSITE-ProRule" id="PRU00221"/>
    </source>
</evidence>
<dbReference type="InterPro" id="IPR020472">
    <property type="entry name" value="WD40_PAC1"/>
</dbReference>
<sequence length="224" mass="25468">PPNSFYRALYPKIIQDIETIESNWRCGRHSLQRIHCRSETSKGVYCLQYDDQKIVSGLRDNTIKVRVLQNGILMARSAYAINNINFLSPSLFCSTENPNCRVWDVNAGEMLNTLIHHCEAVLHLRFNNGMMVTCSKDRSIAVWDMASPTDITLRRVLVGHRAAVNVVDFDDKYIVSASGDRTIKVWNTSTCEFVRTLNGHKRGIACLQYRDRLVVSGSSDNTIR</sequence>
<reference evidence="4 5" key="1">
    <citation type="submission" date="2019-09" db="EMBL/GenBank/DDBJ databases">
        <title>Bird 10,000 Genomes (B10K) Project - Family phase.</title>
        <authorList>
            <person name="Zhang G."/>
        </authorList>
    </citation>
    <scope>NUCLEOTIDE SEQUENCE [LARGE SCALE GENOMIC DNA]</scope>
    <source>
        <strain evidence="4">B10K-DU-012-58</strain>
        <tissue evidence="4">Muscle</tissue>
    </source>
</reference>
<dbReference type="EMBL" id="VYZV01035299">
    <property type="protein sequence ID" value="NXS74230.1"/>
    <property type="molecule type" value="Genomic_DNA"/>
</dbReference>
<feature type="repeat" description="WD" evidence="3">
    <location>
        <begin position="114"/>
        <end position="153"/>
    </location>
</feature>
<feature type="repeat" description="WD" evidence="3">
    <location>
        <begin position="197"/>
        <end position="224"/>
    </location>
</feature>
<dbReference type="InterPro" id="IPR036322">
    <property type="entry name" value="WD40_repeat_dom_sf"/>
</dbReference>
<dbReference type="PRINTS" id="PR00320">
    <property type="entry name" value="GPROTEINBRPT"/>
</dbReference>
<protein>
    <submittedName>
        <fullName evidence="4">FBW1A protein</fullName>
    </submittedName>
</protein>
<dbReference type="InterPro" id="IPR019775">
    <property type="entry name" value="WD40_repeat_CS"/>
</dbReference>
<feature type="non-terminal residue" evidence="4">
    <location>
        <position position="224"/>
    </location>
</feature>
<keyword evidence="2" id="KW-0677">Repeat</keyword>
<dbReference type="InterPro" id="IPR050995">
    <property type="entry name" value="WD-F-box_domain-protein"/>
</dbReference>